<evidence type="ECO:0000313" key="5">
    <source>
        <dbReference type="Proteomes" id="UP001055125"/>
    </source>
</evidence>
<evidence type="ECO:0000256" key="2">
    <source>
        <dbReference type="PROSITE-ProRule" id="PRU00110"/>
    </source>
</evidence>
<dbReference type="InterPro" id="IPR008207">
    <property type="entry name" value="Sig_transdc_His_kin_Hpt_dom"/>
</dbReference>
<comment type="caution">
    <text evidence="4">The sequence shown here is derived from an EMBL/GenBank/DDBJ whole genome shotgun (WGS) entry which is preliminary data.</text>
</comment>
<evidence type="ECO:0000256" key="1">
    <source>
        <dbReference type="ARBA" id="ARBA00023012"/>
    </source>
</evidence>
<keyword evidence="2" id="KW-0597">Phosphoprotein</keyword>
<dbReference type="RefSeq" id="WP_238243216.1">
    <property type="nucleotide sequence ID" value="NZ_BPQP01000018.1"/>
</dbReference>
<dbReference type="Pfam" id="PF01627">
    <property type="entry name" value="Hpt"/>
    <property type="match status" value="1"/>
</dbReference>
<gene>
    <name evidence="4" type="ORF">OCOJLMKI_1227</name>
</gene>
<accession>A0ABQ4RTC5</accession>
<feature type="domain" description="HPt" evidence="3">
    <location>
        <begin position="19"/>
        <end position="113"/>
    </location>
</feature>
<protein>
    <recommendedName>
        <fullName evidence="3">HPt domain-containing protein</fullName>
    </recommendedName>
</protein>
<name>A0ABQ4RTC5_9HYPH</name>
<proteinExistence type="predicted"/>
<dbReference type="Proteomes" id="UP001055125">
    <property type="component" value="Unassembled WGS sequence"/>
</dbReference>
<dbReference type="SUPFAM" id="SSF47226">
    <property type="entry name" value="Histidine-containing phosphotransfer domain, HPT domain"/>
    <property type="match status" value="1"/>
</dbReference>
<keyword evidence="5" id="KW-1185">Reference proteome</keyword>
<dbReference type="PROSITE" id="PS50894">
    <property type="entry name" value="HPT"/>
    <property type="match status" value="1"/>
</dbReference>
<dbReference type="EMBL" id="BPQP01000018">
    <property type="protein sequence ID" value="GJD94028.1"/>
    <property type="molecule type" value="Genomic_DNA"/>
</dbReference>
<reference evidence="4" key="2">
    <citation type="submission" date="2021-08" db="EMBL/GenBank/DDBJ databases">
        <authorList>
            <person name="Tani A."/>
            <person name="Ola A."/>
            <person name="Ogura Y."/>
            <person name="Katsura K."/>
            <person name="Hayashi T."/>
        </authorList>
    </citation>
    <scope>NUCLEOTIDE SEQUENCE</scope>
    <source>
        <strain evidence="4">DSM 19015</strain>
    </source>
</reference>
<dbReference type="Gene3D" id="1.20.120.160">
    <property type="entry name" value="HPT domain"/>
    <property type="match status" value="1"/>
</dbReference>
<feature type="modified residue" description="Phosphohistidine" evidence="2">
    <location>
        <position position="56"/>
    </location>
</feature>
<dbReference type="InterPro" id="IPR036641">
    <property type="entry name" value="HPT_dom_sf"/>
</dbReference>
<evidence type="ECO:0000313" key="4">
    <source>
        <dbReference type="EMBL" id="GJD94028.1"/>
    </source>
</evidence>
<reference evidence="4" key="1">
    <citation type="journal article" date="2021" name="Front. Microbiol.">
        <title>Comprehensive Comparative Genomics and Phenotyping of Methylobacterium Species.</title>
        <authorList>
            <person name="Alessa O."/>
            <person name="Ogura Y."/>
            <person name="Fujitani Y."/>
            <person name="Takami H."/>
            <person name="Hayashi T."/>
            <person name="Sahin N."/>
            <person name="Tani A."/>
        </authorList>
    </citation>
    <scope>NUCLEOTIDE SEQUENCE</scope>
    <source>
        <strain evidence="4">DSM 19015</strain>
    </source>
</reference>
<evidence type="ECO:0000259" key="3">
    <source>
        <dbReference type="PROSITE" id="PS50894"/>
    </source>
</evidence>
<sequence>MQPDRLIDLVHLDSQTLGDAALARELLSLFEAQCLRLLPGIRDASLSAEARADHAHTLKGSALGVGAAQIAAQSAAVEDVLRTRGAVEDTELDALARAVDATLVEIEELAASRR</sequence>
<organism evidence="4 5">
    <name type="scientific">Methylobacterium iners</name>
    <dbReference type="NCBI Taxonomy" id="418707"/>
    <lineage>
        <taxon>Bacteria</taxon>
        <taxon>Pseudomonadati</taxon>
        <taxon>Pseudomonadota</taxon>
        <taxon>Alphaproteobacteria</taxon>
        <taxon>Hyphomicrobiales</taxon>
        <taxon>Methylobacteriaceae</taxon>
        <taxon>Methylobacterium</taxon>
    </lineage>
</organism>
<keyword evidence="1" id="KW-0902">Two-component regulatory system</keyword>